<feature type="transmembrane region" description="Helical" evidence="2">
    <location>
        <begin position="99"/>
        <end position="116"/>
    </location>
</feature>
<feature type="transmembrane region" description="Helical" evidence="2">
    <location>
        <begin position="148"/>
        <end position="165"/>
    </location>
</feature>
<gene>
    <name evidence="3" type="ORF">EYF80_063787</name>
</gene>
<evidence type="ECO:0000256" key="1">
    <source>
        <dbReference type="SAM" id="MobiDB-lite"/>
    </source>
</evidence>
<sequence>MQLSLLQTSSPSTPPCGRSRSAAGRTTGPERHPRHVTRSSSRPRRRRGCTRTTPSSSRTAPRGACTSRSSATPPPATAGVCWWTRDGPYLGPPPGGRDLTYGTFTFILGIYCRVLCGNRTRRLWPEQVSGQGPKGGGQREERLSCSRTVMIIIMIIIMIIMNNHADL</sequence>
<accession>A0A4Z2EB19</accession>
<name>A0A4Z2EB19_9TELE</name>
<keyword evidence="2" id="KW-0472">Membrane</keyword>
<reference evidence="3 4" key="1">
    <citation type="submission" date="2019-03" db="EMBL/GenBank/DDBJ databases">
        <title>First draft genome of Liparis tanakae, snailfish: a comprehensive survey of snailfish specific genes.</title>
        <authorList>
            <person name="Kim W."/>
            <person name="Song I."/>
            <person name="Jeong J.-H."/>
            <person name="Kim D."/>
            <person name="Kim S."/>
            <person name="Ryu S."/>
            <person name="Song J.Y."/>
            <person name="Lee S.K."/>
        </authorList>
    </citation>
    <scope>NUCLEOTIDE SEQUENCE [LARGE SCALE GENOMIC DNA]</scope>
    <source>
        <tissue evidence="3">Muscle</tissue>
    </source>
</reference>
<dbReference type="EMBL" id="SRLO01011035">
    <property type="protein sequence ID" value="TNN26077.1"/>
    <property type="molecule type" value="Genomic_DNA"/>
</dbReference>
<organism evidence="3 4">
    <name type="scientific">Liparis tanakae</name>
    <name type="common">Tanaka's snailfish</name>
    <dbReference type="NCBI Taxonomy" id="230148"/>
    <lineage>
        <taxon>Eukaryota</taxon>
        <taxon>Metazoa</taxon>
        <taxon>Chordata</taxon>
        <taxon>Craniata</taxon>
        <taxon>Vertebrata</taxon>
        <taxon>Euteleostomi</taxon>
        <taxon>Actinopterygii</taxon>
        <taxon>Neopterygii</taxon>
        <taxon>Teleostei</taxon>
        <taxon>Neoteleostei</taxon>
        <taxon>Acanthomorphata</taxon>
        <taxon>Eupercaria</taxon>
        <taxon>Perciformes</taxon>
        <taxon>Cottioidei</taxon>
        <taxon>Cottales</taxon>
        <taxon>Liparidae</taxon>
        <taxon>Liparis</taxon>
    </lineage>
</organism>
<feature type="compositionally biased region" description="Low complexity" evidence="1">
    <location>
        <begin position="50"/>
        <end position="62"/>
    </location>
</feature>
<feature type="compositionally biased region" description="Low complexity" evidence="1">
    <location>
        <begin position="1"/>
        <end position="11"/>
    </location>
</feature>
<evidence type="ECO:0000256" key="2">
    <source>
        <dbReference type="SAM" id="Phobius"/>
    </source>
</evidence>
<proteinExistence type="predicted"/>
<comment type="caution">
    <text evidence="3">The sequence shown here is derived from an EMBL/GenBank/DDBJ whole genome shotgun (WGS) entry which is preliminary data.</text>
</comment>
<keyword evidence="2" id="KW-0812">Transmembrane</keyword>
<evidence type="ECO:0000313" key="4">
    <source>
        <dbReference type="Proteomes" id="UP000314294"/>
    </source>
</evidence>
<feature type="region of interest" description="Disordered" evidence="1">
    <location>
        <begin position="1"/>
        <end position="76"/>
    </location>
</feature>
<keyword evidence="2" id="KW-1133">Transmembrane helix</keyword>
<feature type="compositionally biased region" description="Basic residues" evidence="1">
    <location>
        <begin position="32"/>
        <end position="49"/>
    </location>
</feature>
<protein>
    <submittedName>
        <fullName evidence="3">Uncharacterized protein</fullName>
    </submittedName>
</protein>
<dbReference type="AlphaFoldDB" id="A0A4Z2EB19"/>
<keyword evidence="4" id="KW-1185">Reference proteome</keyword>
<dbReference type="Proteomes" id="UP000314294">
    <property type="component" value="Unassembled WGS sequence"/>
</dbReference>
<evidence type="ECO:0000313" key="3">
    <source>
        <dbReference type="EMBL" id="TNN26077.1"/>
    </source>
</evidence>